<feature type="domain" description="DUF3644" evidence="1">
    <location>
        <begin position="100"/>
        <end position="262"/>
    </location>
</feature>
<evidence type="ECO:0000313" key="3">
    <source>
        <dbReference type="Proteomes" id="UP000317747"/>
    </source>
</evidence>
<dbReference type="RefSeq" id="WP_140916806.1">
    <property type="nucleotide sequence ID" value="NZ_VHJA01000020.1"/>
</dbReference>
<protein>
    <submittedName>
        <fullName evidence="2">DUF3644 domain-containing protein</fullName>
    </submittedName>
</protein>
<sequence>METKPSPYSFNKNEKIEIAFNFLSEKKLSKQHFTLDEIANKTGWGKSTVRTYLSKKWSTFITKENNKLFVSPKFDSFSLSTFIKHHSQNENIPRSFYESILEKSISACITAIEVYNKPDFKFREESFSILMINAWELLLKAKILSMNGDDKSSIYLKSKGEVEVTESGSPKTISISKAINILSANGCLKRIVEDNIKLLIEIRDHAVHFIHEDMSLSTKIQCIGTASLKNYMTLSIDWFDYDFRKYNFFLMPVSLYHLSDIESFSVLNHS</sequence>
<dbReference type="Proteomes" id="UP000317747">
    <property type="component" value="Unassembled WGS sequence"/>
</dbReference>
<name>A0A506QQH2_9GAMM</name>
<feature type="non-terminal residue" evidence="2">
    <location>
        <position position="270"/>
    </location>
</feature>
<accession>A0A506QQH2</accession>
<reference evidence="2 3" key="1">
    <citation type="submission" date="2019-06" db="EMBL/GenBank/DDBJ databases">
        <title>Taxogenomics and systematics of the genus Pantoea.</title>
        <authorList>
            <person name="Tambong J.T."/>
        </authorList>
    </citation>
    <scope>NUCLEOTIDE SEQUENCE [LARGE SCALE GENOMIC DNA]</scope>
    <source>
        <strain evidence="2 3">LMG 24200</strain>
    </source>
</reference>
<dbReference type="AlphaFoldDB" id="A0A506QQH2"/>
<dbReference type="EMBL" id="VHJA01000020">
    <property type="protein sequence ID" value="TPV48492.1"/>
    <property type="molecule type" value="Genomic_DNA"/>
</dbReference>
<keyword evidence="3" id="KW-1185">Reference proteome</keyword>
<dbReference type="Pfam" id="PF12358">
    <property type="entry name" value="DUF3644"/>
    <property type="match status" value="1"/>
</dbReference>
<dbReference type="OrthoDB" id="1551227at2"/>
<comment type="caution">
    <text evidence="2">The sequence shown here is derived from an EMBL/GenBank/DDBJ whole genome shotgun (WGS) entry which is preliminary data.</text>
</comment>
<gene>
    <name evidence="2" type="ORF">FJW01_01230</name>
</gene>
<dbReference type="InterPro" id="IPR022104">
    <property type="entry name" value="DUF3644"/>
</dbReference>
<proteinExistence type="predicted"/>
<evidence type="ECO:0000259" key="1">
    <source>
        <dbReference type="Pfam" id="PF12358"/>
    </source>
</evidence>
<evidence type="ECO:0000313" key="2">
    <source>
        <dbReference type="EMBL" id="TPV48492.1"/>
    </source>
</evidence>
<organism evidence="2 3">
    <name type="scientific">Pantoea deleyi</name>
    <dbReference type="NCBI Taxonomy" id="470932"/>
    <lineage>
        <taxon>Bacteria</taxon>
        <taxon>Pseudomonadati</taxon>
        <taxon>Pseudomonadota</taxon>
        <taxon>Gammaproteobacteria</taxon>
        <taxon>Enterobacterales</taxon>
        <taxon>Erwiniaceae</taxon>
        <taxon>Pantoea</taxon>
    </lineage>
</organism>